<evidence type="ECO:0000256" key="1">
    <source>
        <dbReference type="ARBA" id="ARBA00006484"/>
    </source>
</evidence>
<dbReference type="Proteomes" id="UP000886355">
    <property type="component" value="Unassembled WGS sequence"/>
</dbReference>
<dbReference type="PRINTS" id="PR00080">
    <property type="entry name" value="SDRFAMILY"/>
</dbReference>
<dbReference type="InterPro" id="IPR002347">
    <property type="entry name" value="SDR_fam"/>
</dbReference>
<protein>
    <submittedName>
        <fullName evidence="2">SDR family oxidoreductase</fullName>
    </submittedName>
</protein>
<evidence type="ECO:0000313" key="2">
    <source>
        <dbReference type="EMBL" id="HDL90442.1"/>
    </source>
</evidence>
<name>A0A7C1AZ07_9BACT</name>
<dbReference type="PANTHER" id="PTHR42879:SF6">
    <property type="entry name" value="NADPH-DEPENDENT REDUCTASE BACG"/>
    <property type="match status" value="1"/>
</dbReference>
<proteinExistence type="inferred from homology"/>
<dbReference type="PANTHER" id="PTHR42879">
    <property type="entry name" value="3-OXOACYL-(ACYL-CARRIER-PROTEIN) REDUCTASE"/>
    <property type="match status" value="1"/>
</dbReference>
<sequence>ARLAICALDDPELPKAVEEIKKTTGCEIIGIPADVSNPEEARNFVRKAIDYYGTVDILVNNAGGPPSKNFLEIEDELWLFGFRLNLLSAIVMTREVVPIMKEKRWGRIINMTSVSVKQPIEGLILSNTIRMGVVGFAKTLSNELAPYNITVNNVCPGYTLTDRVRKLAEVTAEKEGTTPQEIIKRWESQIPMGRLGTPEEFAALVTFLASERAGYITGASIQIDGGWYRGY</sequence>
<dbReference type="CDD" id="cd05344">
    <property type="entry name" value="BKR_like_SDR_like"/>
    <property type="match status" value="1"/>
</dbReference>
<dbReference type="InterPro" id="IPR036291">
    <property type="entry name" value="NAD(P)-bd_dom_sf"/>
</dbReference>
<comment type="caution">
    <text evidence="2">The sequence shown here is derived from an EMBL/GenBank/DDBJ whole genome shotgun (WGS) entry which is preliminary data.</text>
</comment>
<comment type="similarity">
    <text evidence="1">Belongs to the short-chain dehydrogenases/reductases (SDR) family.</text>
</comment>
<feature type="non-terminal residue" evidence="2">
    <location>
        <position position="1"/>
    </location>
</feature>
<dbReference type="Pfam" id="PF13561">
    <property type="entry name" value="adh_short_C2"/>
    <property type="match status" value="1"/>
</dbReference>
<gene>
    <name evidence="2" type="ORF">ENG14_06020</name>
</gene>
<dbReference type="SUPFAM" id="SSF51735">
    <property type="entry name" value="NAD(P)-binding Rossmann-fold domains"/>
    <property type="match status" value="1"/>
</dbReference>
<organism evidence="2">
    <name type="scientific">Thermodesulforhabdus norvegica</name>
    <dbReference type="NCBI Taxonomy" id="39841"/>
    <lineage>
        <taxon>Bacteria</taxon>
        <taxon>Pseudomonadati</taxon>
        <taxon>Thermodesulfobacteriota</taxon>
        <taxon>Syntrophobacteria</taxon>
        <taxon>Syntrophobacterales</taxon>
        <taxon>Thermodesulforhabdaceae</taxon>
        <taxon>Thermodesulforhabdus</taxon>
    </lineage>
</organism>
<dbReference type="InterPro" id="IPR050259">
    <property type="entry name" value="SDR"/>
</dbReference>
<dbReference type="AlphaFoldDB" id="A0A7C1AZ07"/>
<reference evidence="2" key="1">
    <citation type="journal article" date="2020" name="mSystems">
        <title>Genome- and Community-Level Interaction Insights into Carbon Utilization and Element Cycling Functions of Hydrothermarchaeota in Hydrothermal Sediment.</title>
        <authorList>
            <person name="Zhou Z."/>
            <person name="Liu Y."/>
            <person name="Xu W."/>
            <person name="Pan J."/>
            <person name="Luo Z.H."/>
            <person name="Li M."/>
        </authorList>
    </citation>
    <scope>NUCLEOTIDE SEQUENCE [LARGE SCALE GENOMIC DNA]</scope>
    <source>
        <strain evidence="2">HyVt-19</strain>
    </source>
</reference>
<dbReference type="Gene3D" id="3.40.50.720">
    <property type="entry name" value="NAD(P)-binding Rossmann-like Domain"/>
    <property type="match status" value="1"/>
</dbReference>
<accession>A0A7C1AZ07</accession>
<dbReference type="EMBL" id="DQZW01000283">
    <property type="protein sequence ID" value="HDL90442.1"/>
    <property type="molecule type" value="Genomic_DNA"/>
</dbReference>
<dbReference type="PRINTS" id="PR00081">
    <property type="entry name" value="GDHRDH"/>
</dbReference>